<dbReference type="RefSeq" id="XP_041285349.1">
    <property type="nucleotide sequence ID" value="XM_041434508.1"/>
</dbReference>
<keyword evidence="3" id="KW-1185">Reference proteome</keyword>
<accession>A0A9P7ETR6</accession>
<dbReference type="Proteomes" id="UP000823399">
    <property type="component" value="Unassembled WGS sequence"/>
</dbReference>
<gene>
    <name evidence="2" type="ORF">F5147DRAFT_658866</name>
</gene>
<feature type="compositionally biased region" description="Polar residues" evidence="1">
    <location>
        <begin position="383"/>
        <end position="392"/>
    </location>
</feature>
<dbReference type="EMBL" id="JABBWM010000128">
    <property type="protein sequence ID" value="KAG2087827.1"/>
    <property type="molecule type" value="Genomic_DNA"/>
</dbReference>
<feature type="region of interest" description="Disordered" evidence="1">
    <location>
        <begin position="209"/>
        <end position="232"/>
    </location>
</feature>
<dbReference type="OrthoDB" id="3231544at2759"/>
<reference evidence="2" key="1">
    <citation type="journal article" date="2020" name="New Phytol.">
        <title>Comparative genomics reveals dynamic genome evolution in host specialist ectomycorrhizal fungi.</title>
        <authorList>
            <person name="Lofgren L.A."/>
            <person name="Nguyen N.H."/>
            <person name="Vilgalys R."/>
            <person name="Ruytinx J."/>
            <person name="Liao H.L."/>
            <person name="Branco S."/>
            <person name="Kuo A."/>
            <person name="LaButti K."/>
            <person name="Lipzen A."/>
            <person name="Andreopoulos W."/>
            <person name="Pangilinan J."/>
            <person name="Riley R."/>
            <person name="Hundley H."/>
            <person name="Na H."/>
            <person name="Barry K."/>
            <person name="Grigoriev I.V."/>
            <person name="Stajich J.E."/>
            <person name="Kennedy P.G."/>
        </authorList>
    </citation>
    <scope>NUCLEOTIDE SEQUENCE</scope>
    <source>
        <strain evidence="2">FC423</strain>
    </source>
</reference>
<dbReference type="GeneID" id="64696767"/>
<name>A0A9P7ETR6_9AGAM</name>
<feature type="compositionally biased region" description="Basic residues" evidence="1">
    <location>
        <begin position="364"/>
        <end position="375"/>
    </location>
</feature>
<evidence type="ECO:0000313" key="3">
    <source>
        <dbReference type="Proteomes" id="UP000823399"/>
    </source>
</evidence>
<feature type="region of interest" description="Disordered" evidence="1">
    <location>
        <begin position="338"/>
        <end position="392"/>
    </location>
</feature>
<sequence length="392" mass="45095">MPRSNSSVDSPQKTKQKKLTEEEVLVLKSHLEEWKEAAADDRKKILKAVIKEAKVHAPAMDDRSLKNRKYMYRDWLYNRRSEKTRKKKASKLVMAGLSKEELEEAQNTAIEWSAKTPPAAVQVDFAKKKAPGLMKDLASKLWKQAGMRIFILSAWKEEDEVRINGIDFNEKLEGNSFTDTKDWKPMLSEWNAYAGEEFVLMRHGVNSDVDLNNDDNDSEGEAKKGRKKGKKKDEYPLEVDSYGLPVIPDVKELNLESKKRLIRTFLTKHYRLCSQQPKASVPWASVRKAQGDFIAVKFLPTGWKLDDPSKIRLADADRLLELWCQRQKDHVRPTFEFKGWEGDDKTMREPAEATSGKGSDTRRKNPVKKHTGKRTGRVEQESKIQAGQRTQH</sequence>
<dbReference type="AlphaFoldDB" id="A0A9P7ETR6"/>
<protein>
    <submittedName>
        <fullName evidence="2">Uncharacterized protein</fullName>
    </submittedName>
</protein>
<organism evidence="2 3">
    <name type="scientific">Suillus discolor</name>
    <dbReference type="NCBI Taxonomy" id="1912936"/>
    <lineage>
        <taxon>Eukaryota</taxon>
        <taxon>Fungi</taxon>
        <taxon>Dikarya</taxon>
        <taxon>Basidiomycota</taxon>
        <taxon>Agaricomycotina</taxon>
        <taxon>Agaricomycetes</taxon>
        <taxon>Agaricomycetidae</taxon>
        <taxon>Boletales</taxon>
        <taxon>Suillineae</taxon>
        <taxon>Suillaceae</taxon>
        <taxon>Suillus</taxon>
    </lineage>
</organism>
<feature type="region of interest" description="Disordered" evidence="1">
    <location>
        <begin position="1"/>
        <end position="20"/>
    </location>
</feature>
<comment type="caution">
    <text evidence="2">The sequence shown here is derived from an EMBL/GenBank/DDBJ whole genome shotgun (WGS) entry which is preliminary data.</text>
</comment>
<feature type="compositionally biased region" description="Basic and acidic residues" evidence="1">
    <location>
        <begin position="338"/>
        <end position="351"/>
    </location>
</feature>
<proteinExistence type="predicted"/>
<evidence type="ECO:0000313" key="2">
    <source>
        <dbReference type="EMBL" id="KAG2087827.1"/>
    </source>
</evidence>
<evidence type="ECO:0000256" key="1">
    <source>
        <dbReference type="SAM" id="MobiDB-lite"/>
    </source>
</evidence>
<feature type="compositionally biased region" description="Polar residues" evidence="1">
    <location>
        <begin position="1"/>
        <end position="11"/>
    </location>
</feature>